<reference evidence="1 2" key="1">
    <citation type="submission" date="2018-10" db="EMBL/GenBank/DDBJ databases">
        <title>Bacillus Keqinensis sp. nov., a moderately halophilic bacterium isolated from a saline-alkaline lake.</title>
        <authorList>
            <person name="Wang H."/>
        </authorList>
    </citation>
    <scope>NUCLEOTIDE SEQUENCE [LARGE SCALE GENOMIC DNA]</scope>
    <source>
        <strain evidence="1 2">KQ-3</strain>
    </source>
</reference>
<dbReference type="SUPFAM" id="SSF100985">
    <property type="entry name" value="Sporulation inhibitor Sda"/>
    <property type="match status" value="1"/>
</dbReference>
<accession>A0A3M7TY55</accession>
<dbReference type="InterPro" id="IPR015064">
    <property type="entry name" value="Sda"/>
</dbReference>
<sequence length="49" mass="5897">MRHLNDDLLLETYQKACELELNDDFIFLITQELERRSIADRSAHLKKLH</sequence>
<dbReference type="AlphaFoldDB" id="A0A3M7TY55"/>
<name>A0A3M7TY55_9BACI</name>
<dbReference type="OrthoDB" id="2933732at2"/>
<protein>
    <submittedName>
        <fullName evidence="1">Sporulation histidine kinase inhibitor Sda</fullName>
    </submittedName>
</protein>
<keyword evidence="2" id="KW-1185">Reference proteome</keyword>
<evidence type="ECO:0000313" key="2">
    <source>
        <dbReference type="Proteomes" id="UP000278746"/>
    </source>
</evidence>
<organism evidence="1 2">
    <name type="scientific">Alteribacter keqinensis</name>
    <dbReference type="NCBI Taxonomy" id="2483800"/>
    <lineage>
        <taxon>Bacteria</taxon>
        <taxon>Bacillati</taxon>
        <taxon>Bacillota</taxon>
        <taxon>Bacilli</taxon>
        <taxon>Bacillales</taxon>
        <taxon>Bacillaceae</taxon>
        <taxon>Alteribacter</taxon>
    </lineage>
</organism>
<gene>
    <name evidence="1" type="ORF">EBO34_02380</name>
</gene>
<comment type="caution">
    <text evidence="1">The sequence shown here is derived from an EMBL/GenBank/DDBJ whole genome shotgun (WGS) entry which is preliminary data.</text>
</comment>
<dbReference type="Proteomes" id="UP000278746">
    <property type="component" value="Unassembled WGS sequence"/>
</dbReference>
<proteinExistence type="predicted"/>
<dbReference type="Pfam" id="PF08970">
    <property type="entry name" value="Sda"/>
    <property type="match status" value="1"/>
</dbReference>
<dbReference type="EMBL" id="RHIB01000001">
    <property type="protein sequence ID" value="RNA70550.1"/>
    <property type="molecule type" value="Genomic_DNA"/>
</dbReference>
<dbReference type="Gene3D" id="1.10.287.1100">
    <property type="entry name" value="Sporulation inhibitor A"/>
    <property type="match status" value="1"/>
</dbReference>
<dbReference type="InterPro" id="IPR036916">
    <property type="entry name" value="Sda_sf"/>
</dbReference>
<evidence type="ECO:0000313" key="1">
    <source>
        <dbReference type="EMBL" id="RNA70550.1"/>
    </source>
</evidence>